<organism evidence="2 3">
    <name type="scientific">Ensete ventricosum</name>
    <name type="common">Abyssinian banana</name>
    <name type="synonym">Musa ensete</name>
    <dbReference type="NCBI Taxonomy" id="4639"/>
    <lineage>
        <taxon>Eukaryota</taxon>
        <taxon>Viridiplantae</taxon>
        <taxon>Streptophyta</taxon>
        <taxon>Embryophyta</taxon>
        <taxon>Tracheophyta</taxon>
        <taxon>Spermatophyta</taxon>
        <taxon>Magnoliopsida</taxon>
        <taxon>Liliopsida</taxon>
        <taxon>Zingiberales</taxon>
        <taxon>Musaceae</taxon>
        <taxon>Ensete</taxon>
    </lineage>
</organism>
<accession>A0A426YTQ9</accession>
<sequence length="79" mass="8249">MSNHAVPPPRRNGLAARRPSAAVKKTVPSENGGTTAAATGENATKPDFPTQASSKDVLMRVVAQNLSPELTLVEKVPLC</sequence>
<proteinExistence type="predicted"/>
<dbReference type="AlphaFoldDB" id="A0A426YTQ9"/>
<reference evidence="2 3" key="1">
    <citation type="journal article" date="2014" name="Agronomy (Basel)">
        <title>A Draft Genome Sequence for Ensete ventricosum, the Drought-Tolerant Tree Against Hunger.</title>
        <authorList>
            <person name="Harrison J."/>
            <person name="Moore K.A."/>
            <person name="Paszkiewicz K."/>
            <person name="Jones T."/>
            <person name="Grant M."/>
            <person name="Ambacheew D."/>
            <person name="Muzemil S."/>
            <person name="Studholme D.J."/>
        </authorList>
    </citation>
    <scope>NUCLEOTIDE SEQUENCE [LARGE SCALE GENOMIC DNA]</scope>
</reference>
<evidence type="ECO:0000256" key="1">
    <source>
        <dbReference type="SAM" id="MobiDB-lite"/>
    </source>
</evidence>
<evidence type="ECO:0000313" key="3">
    <source>
        <dbReference type="Proteomes" id="UP000287651"/>
    </source>
</evidence>
<feature type="compositionally biased region" description="Low complexity" evidence="1">
    <location>
        <begin position="30"/>
        <end position="43"/>
    </location>
</feature>
<gene>
    <name evidence="2" type="ORF">B296_00030879</name>
</gene>
<protein>
    <submittedName>
        <fullName evidence="2">Uncharacterized protein</fullName>
    </submittedName>
</protein>
<evidence type="ECO:0000313" key="2">
    <source>
        <dbReference type="EMBL" id="RRT55120.1"/>
    </source>
</evidence>
<dbReference type="EMBL" id="AMZH03010243">
    <property type="protein sequence ID" value="RRT55120.1"/>
    <property type="molecule type" value="Genomic_DNA"/>
</dbReference>
<feature type="compositionally biased region" description="Pro residues" evidence="1">
    <location>
        <begin position="1"/>
        <end position="10"/>
    </location>
</feature>
<comment type="caution">
    <text evidence="2">The sequence shown here is derived from an EMBL/GenBank/DDBJ whole genome shotgun (WGS) entry which is preliminary data.</text>
</comment>
<feature type="region of interest" description="Disordered" evidence="1">
    <location>
        <begin position="1"/>
        <end position="52"/>
    </location>
</feature>
<name>A0A426YTQ9_ENSVE</name>
<dbReference type="Proteomes" id="UP000287651">
    <property type="component" value="Unassembled WGS sequence"/>
</dbReference>